<evidence type="ECO:0000256" key="2">
    <source>
        <dbReference type="SAM" id="Phobius"/>
    </source>
</evidence>
<feature type="transmembrane region" description="Helical" evidence="2">
    <location>
        <begin position="6"/>
        <end position="30"/>
    </location>
</feature>
<dbReference type="InterPro" id="IPR027483">
    <property type="entry name" value="PInositol-4-P-4/5-kinase_C_sf"/>
</dbReference>
<dbReference type="Gene3D" id="3.30.810.10">
    <property type="entry name" value="2-Layer Sandwich"/>
    <property type="match status" value="1"/>
</dbReference>
<keyword evidence="2" id="KW-0472">Membrane</keyword>
<dbReference type="Proteomes" id="UP001162131">
    <property type="component" value="Unassembled WGS sequence"/>
</dbReference>
<feature type="transmembrane region" description="Helical" evidence="2">
    <location>
        <begin position="119"/>
        <end position="141"/>
    </location>
</feature>
<dbReference type="AlphaFoldDB" id="A0AAU9JXI0"/>
<sequence>MNITQYKFLVYSTFGLISFITGLLVLIAYAKIKGLRKHPGMIIFWQCFMQHVIDLQITYSAVHYWITGESLSDFTCEIAGMFTICCFFISWNYSLSLSIEVLLTINSPTNRNYKKRSPLYHITSCFFGFLIVLLVGISSSAGKSANEACFIKSGTWAAKLMFIPFIIYYPFSILGVVFSFIYIRQSRSETLKTLLGKHALFLQVYCLFWIPMSLSTIIQDDQGVTAPWLSYISLTFSSISGLAINSVRLSDPAFVRWIRKRLGLRNPKIFKNTITTILNEATNEIGTSLADVRISSVYESSYTHMFQSVYADAVLTSLVSVCLIFLKSSQEKDYMQEEKDFKFWSVDFYKQVYEFEMLQEDLSKIELDGTLINYFMRFHCKIVEYAPLVFRHLRNLEGINDHDMISSFHPIFNISMIKKNTGNKGGRSSAFFYFTHDKKYIIKTITREEKKVLLEVLLKNYHHHIENHPNSIIARLLGFFSLKFQNSHLQLIIMQNIFPPMNLKAIFDMKGSKLDRESIHGQQADSLADLTNDLIYKDLDFLRTQKNLYVSYSDSLALKQKIYEDSKLFSKLNIMDYSLLLGIGTPTPSNSKHYLKSSDKDKENAYVVGIIDYLQTYNSLKKIETISKSIIKPNVEKEDISSINSEAYSARFLKFVNSIISSD</sequence>
<dbReference type="InterPro" id="IPR002498">
    <property type="entry name" value="PInositol-4-P-4/5-kinase_core"/>
</dbReference>
<evidence type="ECO:0000256" key="1">
    <source>
        <dbReference type="PROSITE-ProRule" id="PRU00781"/>
    </source>
</evidence>
<dbReference type="Pfam" id="PF01504">
    <property type="entry name" value="PIP5K"/>
    <property type="match status" value="1"/>
</dbReference>
<keyword evidence="1" id="KW-0547">Nucleotide-binding</keyword>
<keyword evidence="1" id="KW-0418">Kinase</keyword>
<dbReference type="GO" id="GO:0005886">
    <property type="term" value="C:plasma membrane"/>
    <property type="evidence" value="ECO:0007669"/>
    <property type="project" value="TreeGrafter"/>
</dbReference>
<organism evidence="4 5">
    <name type="scientific">Blepharisma stoltei</name>
    <dbReference type="NCBI Taxonomy" id="1481888"/>
    <lineage>
        <taxon>Eukaryota</taxon>
        <taxon>Sar</taxon>
        <taxon>Alveolata</taxon>
        <taxon>Ciliophora</taxon>
        <taxon>Postciliodesmatophora</taxon>
        <taxon>Heterotrichea</taxon>
        <taxon>Heterotrichida</taxon>
        <taxon>Blepharismidae</taxon>
        <taxon>Blepharisma</taxon>
    </lineage>
</organism>
<proteinExistence type="predicted"/>
<comment type="caution">
    <text evidence="4">The sequence shown here is derived from an EMBL/GenBank/DDBJ whole genome shotgun (WGS) entry which is preliminary data.</text>
</comment>
<dbReference type="PANTHER" id="PTHR23086">
    <property type="entry name" value="PHOSPHATIDYLINOSITOL-4-PHOSPHATE 5-KINASE"/>
    <property type="match status" value="1"/>
</dbReference>
<reference evidence="4" key="1">
    <citation type="submission" date="2021-09" db="EMBL/GenBank/DDBJ databases">
        <authorList>
            <consortium name="AG Swart"/>
            <person name="Singh M."/>
            <person name="Singh A."/>
            <person name="Seah K."/>
            <person name="Emmerich C."/>
        </authorList>
    </citation>
    <scope>NUCLEOTIDE SEQUENCE</scope>
    <source>
        <strain evidence="4">ATCC30299</strain>
    </source>
</reference>
<dbReference type="InterPro" id="IPR023610">
    <property type="entry name" value="PInositol-4/5-P-5/4-kinase"/>
</dbReference>
<keyword evidence="2" id="KW-0812">Transmembrane</keyword>
<accession>A0AAU9JXI0</accession>
<evidence type="ECO:0000313" key="5">
    <source>
        <dbReference type="Proteomes" id="UP001162131"/>
    </source>
</evidence>
<dbReference type="InterPro" id="IPR027484">
    <property type="entry name" value="PInositol-4-P-5-kinase_N"/>
</dbReference>
<feature type="transmembrane region" description="Helical" evidence="2">
    <location>
        <begin position="230"/>
        <end position="250"/>
    </location>
</feature>
<dbReference type="Gene3D" id="3.30.800.10">
    <property type="entry name" value="Phosphatidylinositol Phosphate Kinase II Beta"/>
    <property type="match status" value="1"/>
</dbReference>
<dbReference type="GO" id="GO:0016308">
    <property type="term" value="F:1-phosphatidylinositol-4-phosphate 5-kinase activity"/>
    <property type="evidence" value="ECO:0007669"/>
    <property type="project" value="TreeGrafter"/>
</dbReference>
<feature type="transmembrane region" description="Helical" evidence="2">
    <location>
        <begin position="195"/>
        <end position="218"/>
    </location>
</feature>
<dbReference type="SUPFAM" id="SSF81321">
    <property type="entry name" value="Family A G protein-coupled receptor-like"/>
    <property type="match status" value="1"/>
</dbReference>
<protein>
    <recommendedName>
        <fullName evidence="3">PIPK domain-containing protein</fullName>
    </recommendedName>
</protein>
<dbReference type="PROSITE" id="PS51455">
    <property type="entry name" value="PIPK"/>
    <property type="match status" value="1"/>
</dbReference>
<dbReference type="PANTHER" id="PTHR23086:SF8">
    <property type="entry name" value="PHOSPHATIDYLINOSITOL 5-PHOSPHATE 4-KINASE, ISOFORM A"/>
    <property type="match status" value="1"/>
</dbReference>
<dbReference type="SUPFAM" id="SSF56104">
    <property type="entry name" value="SAICAR synthase-like"/>
    <property type="match status" value="1"/>
</dbReference>
<gene>
    <name evidence="4" type="ORF">BSTOLATCC_MIC54038</name>
</gene>
<dbReference type="EMBL" id="CAJZBQ010000053">
    <property type="protein sequence ID" value="CAG9331984.1"/>
    <property type="molecule type" value="Genomic_DNA"/>
</dbReference>
<dbReference type="SMART" id="SM00330">
    <property type="entry name" value="PIPKc"/>
    <property type="match status" value="1"/>
</dbReference>
<feature type="domain" description="PIPK" evidence="3">
    <location>
        <begin position="315"/>
        <end position="660"/>
    </location>
</feature>
<dbReference type="GO" id="GO:0046854">
    <property type="term" value="P:phosphatidylinositol phosphate biosynthetic process"/>
    <property type="evidence" value="ECO:0007669"/>
    <property type="project" value="TreeGrafter"/>
</dbReference>
<keyword evidence="2" id="KW-1133">Transmembrane helix</keyword>
<evidence type="ECO:0000259" key="3">
    <source>
        <dbReference type="PROSITE" id="PS51455"/>
    </source>
</evidence>
<dbReference type="GO" id="GO:0005524">
    <property type="term" value="F:ATP binding"/>
    <property type="evidence" value="ECO:0007669"/>
    <property type="project" value="UniProtKB-UniRule"/>
</dbReference>
<dbReference type="CDD" id="cd00139">
    <property type="entry name" value="PIPKc"/>
    <property type="match status" value="1"/>
</dbReference>
<feature type="transmembrane region" description="Helical" evidence="2">
    <location>
        <begin position="161"/>
        <end position="183"/>
    </location>
</feature>
<keyword evidence="1" id="KW-0808">Transferase</keyword>
<dbReference type="Gene3D" id="1.20.1070.10">
    <property type="entry name" value="Rhodopsin 7-helix transmembrane proteins"/>
    <property type="match status" value="1"/>
</dbReference>
<feature type="transmembrane region" description="Helical" evidence="2">
    <location>
        <begin position="78"/>
        <end position="99"/>
    </location>
</feature>
<evidence type="ECO:0000313" key="4">
    <source>
        <dbReference type="EMBL" id="CAG9331984.1"/>
    </source>
</evidence>
<keyword evidence="5" id="KW-1185">Reference proteome</keyword>
<keyword evidence="1" id="KW-0067">ATP-binding</keyword>
<name>A0AAU9JXI0_9CILI</name>